<protein>
    <submittedName>
        <fullName evidence="1">Uncharacterized protein</fullName>
    </submittedName>
</protein>
<evidence type="ECO:0000313" key="1">
    <source>
        <dbReference type="EMBL" id="RNA36665.1"/>
    </source>
</evidence>
<dbReference type="EMBL" id="REGN01001146">
    <property type="protein sequence ID" value="RNA36665.1"/>
    <property type="molecule type" value="Genomic_DNA"/>
</dbReference>
<dbReference type="Proteomes" id="UP000276133">
    <property type="component" value="Unassembled WGS sequence"/>
</dbReference>
<evidence type="ECO:0000313" key="2">
    <source>
        <dbReference type="Proteomes" id="UP000276133"/>
    </source>
</evidence>
<proteinExistence type="predicted"/>
<reference evidence="1 2" key="1">
    <citation type="journal article" date="2018" name="Sci. Rep.">
        <title>Genomic signatures of local adaptation to the degree of environmental predictability in rotifers.</title>
        <authorList>
            <person name="Franch-Gras L."/>
            <person name="Hahn C."/>
            <person name="Garcia-Roger E.M."/>
            <person name="Carmona M.J."/>
            <person name="Serra M."/>
            <person name="Gomez A."/>
        </authorList>
    </citation>
    <scope>NUCLEOTIDE SEQUENCE [LARGE SCALE GENOMIC DNA]</scope>
    <source>
        <strain evidence="1">HYR1</strain>
    </source>
</reference>
<gene>
    <name evidence="1" type="ORF">BpHYR1_043197</name>
</gene>
<accession>A0A3M7SLV2</accession>
<name>A0A3M7SLV2_BRAPC</name>
<dbReference type="AlphaFoldDB" id="A0A3M7SLV2"/>
<comment type="caution">
    <text evidence="1">The sequence shown here is derived from an EMBL/GenBank/DDBJ whole genome shotgun (WGS) entry which is preliminary data.</text>
</comment>
<keyword evidence="2" id="KW-1185">Reference proteome</keyword>
<sequence>MRISWYRQQRHHDELLHKEQDLTLQNFQLPALADETAKQIIKMILYRVQNKYICFFTSIC</sequence>
<organism evidence="1 2">
    <name type="scientific">Brachionus plicatilis</name>
    <name type="common">Marine rotifer</name>
    <name type="synonym">Brachionus muelleri</name>
    <dbReference type="NCBI Taxonomy" id="10195"/>
    <lineage>
        <taxon>Eukaryota</taxon>
        <taxon>Metazoa</taxon>
        <taxon>Spiralia</taxon>
        <taxon>Gnathifera</taxon>
        <taxon>Rotifera</taxon>
        <taxon>Eurotatoria</taxon>
        <taxon>Monogononta</taxon>
        <taxon>Pseudotrocha</taxon>
        <taxon>Ploima</taxon>
        <taxon>Brachionidae</taxon>
        <taxon>Brachionus</taxon>
    </lineage>
</organism>